<feature type="region of interest" description="Disordered" evidence="1">
    <location>
        <begin position="1"/>
        <end position="58"/>
    </location>
</feature>
<organism evidence="3 4">
    <name type="scientific">Nocardioides flavescens</name>
    <dbReference type="NCBI Taxonomy" id="2691959"/>
    <lineage>
        <taxon>Bacteria</taxon>
        <taxon>Bacillati</taxon>
        <taxon>Actinomycetota</taxon>
        <taxon>Actinomycetes</taxon>
        <taxon>Propionibacteriales</taxon>
        <taxon>Nocardioidaceae</taxon>
        <taxon>Nocardioides</taxon>
    </lineage>
</organism>
<feature type="compositionally biased region" description="Basic and acidic residues" evidence="1">
    <location>
        <begin position="1"/>
        <end position="40"/>
    </location>
</feature>
<comment type="caution">
    <text evidence="3">The sequence shown here is derived from an EMBL/GenBank/DDBJ whole genome shotgun (WGS) entry which is preliminary data.</text>
</comment>
<keyword evidence="4" id="KW-1185">Reference proteome</keyword>
<reference evidence="3 4" key="1">
    <citation type="submission" date="2019-12" db="EMBL/GenBank/DDBJ databases">
        <authorList>
            <person name="Kun Z."/>
        </authorList>
    </citation>
    <scope>NUCLEOTIDE SEQUENCE [LARGE SCALE GENOMIC DNA]</scope>
    <source>
        <strain evidence="3 4">YIM 123512</strain>
    </source>
</reference>
<dbReference type="RefSeq" id="WP_160879021.1">
    <property type="nucleotide sequence ID" value="NZ_WUEK01000010.1"/>
</dbReference>
<feature type="transmembrane region" description="Helical" evidence="2">
    <location>
        <begin position="90"/>
        <end position="109"/>
    </location>
</feature>
<evidence type="ECO:0000313" key="4">
    <source>
        <dbReference type="Proteomes" id="UP000473325"/>
    </source>
</evidence>
<keyword evidence="2" id="KW-0812">Transmembrane</keyword>
<protein>
    <submittedName>
        <fullName evidence="3">Uncharacterized protein</fullName>
    </submittedName>
</protein>
<gene>
    <name evidence="3" type="ORF">GRQ65_16220</name>
</gene>
<proteinExistence type="predicted"/>
<evidence type="ECO:0000256" key="2">
    <source>
        <dbReference type="SAM" id="Phobius"/>
    </source>
</evidence>
<accession>A0A6L7F185</accession>
<dbReference type="AlphaFoldDB" id="A0A6L7F185"/>
<name>A0A6L7F185_9ACTN</name>
<sequence length="112" mass="12523">MSKERARRRAEREVAQAAEAERRTAAAEREARRDVRRERLTGWLPSSTPAPGRQRGALAEKRRRQVLATLALLVVVNLLLFAVARDPALSGLLLVASVLGAPIVHMMMFRRT</sequence>
<feature type="transmembrane region" description="Helical" evidence="2">
    <location>
        <begin position="66"/>
        <end position="84"/>
    </location>
</feature>
<dbReference type="Proteomes" id="UP000473325">
    <property type="component" value="Unassembled WGS sequence"/>
</dbReference>
<evidence type="ECO:0000313" key="3">
    <source>
        <dbReference type="EMBL" id="MXG91095.1"/>
    </source>
</evidence>
<keyword evidence="2" id="KW-1133">Transmembrane helix</keyword>
<dbReference type="EMBL" id="WUEK01000010">
    <property type="protein sequence ID" value="MXG91095.1"/>
    <property type="molecule type" value="Genomic_DNA"/>
</dbReference>
<keyword evidence="2" id="KW-0472">Membrane</keyword>
<evidence type="ECO:0000256" key="1">
    <source>
        <dbReference type="SAM" id="MobiDB-lite"/>
    </source>
</evidence>